<comment type="function">
    <text evidence="6">Non-catalytic component of the RNA exosome complex which has 3'-&gt;5' exoribonuclease activity and participates in a multitude of cellular RNA processing and degradation events.</text>
</comment>
<dbReference type="GO" id="GO:0000176">
    <property type="term" value="C:nuclear exosome (RNase complex)"/>
    <property type="evidence" value="ECO:0007669"/>
    <property type="project" value="TreeGrafter"/>
</dbReference>
<dbReference type="CDD" id="cd11370">
    <property type="entry name" value="RNase_PH_RRP41"/>
    <property type="match status" value="1"/>
</dbReference>
<dbReference type="EMBL" id="QBLH01000240">
    <property type="protein sequence ID" value="TGZ57001.1"/>
    <property type="molecule type" value="Genomic_DNA"/>
</dbReference>
<reference evidence="10 11" key="1">
    <citation type="journal article" date="2019" name="Philos. Trans. R. Soc. Lond., B, Biol. Sci.">
        <title>Ant behaviour and brain gene expression of defending hosts depend on the ecological success of the intruding social parasite.</title>
        <authorList>
            <person name="Kaur R."/>
            <person name="Stoldt M."/>
            <person name="Jongepier E."/>
            <person name="Feldmeyer B."/>
            <person name="Menzel F."/>
            <person name="Bornberg-Bauer E."/>
            <person name="Foitzik S."/>
        </authorList>
    </citation>
    <scope>NUCLEOTIDE SEQUENCE [LARGE SCALE GENOMIC DNA]</scope>
    <source>
        <tissue evidence="10">Whole body</tissue>
    </source>
</reference>
<comment type="subcellular location">
    <subcellularLocation>
        <location evidence="1">Cytoplasm</location>
    </subcellularLocation>
    <subcellularLocation>
        <location evidence="2">Nucleus</location>
        <location evidence="2">Nucleolus</location>
    </subcellularLocation>
</comment>
<dbReference type="AlphaFoldDB" id="A0A4S2L324"/>
<keyword evidence="10" id="KW-0269">Exonuclease</keyword>
<proteinExistence type="inferred from homology"/>
<keyword evidence="5" id="KW-0271">Exosome</keyword>
<evidence type="ECO:0000256" key="2">
    <source>
        <dbReference type="ARBA" id="ARBA00004604"/>
    </source>
</evidence>
<evidence type="ECO:0000313" key="11">
    <source>
        <dbReference type="Proteomes" id="UP000310200"/>
    </source>
</evidence>
<dbReference type="GO" id="GO:0016075">
    <property type="term" value="P:rRNA catabolic process"/>
    <property type="evidence" value="ECO:0007669"/>
    <property type="project" value="TreeGrafter"/>
</dbReference>
<dbReference type="GO" id="GO:0004527">
    <property type="term" value="F:exonuclease activity"/>
    <property type="evidence" value="ECO:0007669"/>
    <property type="project" value="UniProtKB-KW"/>
</dbReference>
<keyword evidence="10" id="KW-0540">Nuclease</keyword>
<dbReference type="GO" id="GO:0034475">
    <property type="term" value="P:U4 snRNA 3'-end processing"/>
    <property type="evidence" value="ECO:0007669"/>
    <property type="project" value="TreeGrafter"/>
</dbReference>
<dbReference type="FunFam" id="3.30.230.70:FF:000004">
    <property type="entry name" value="Exosome complex component Rrp41"/>
    <property type="match status" value="1"/>
</dbReference>
<dbReference type="InterPro" id="IPR036345">
    <property type="entry name" value="ExoRNase_PH_dom2_sf"/>
</dbReference>
<dbReference type="GO" id="GO:0071051">
    <property type="term" value="P:poly(A)-dependent snoRNA 3'-end processing"/>
    <property type="evidence" value="ECO:0007669"/>
    <property type="project" value="TreeGrafter"/>
</dbReference>
<dbReference type="PANTHER" id="PTHR11953">
    <property type="entry name" value="EXOSOME COMPLEX COMPONENT"/>
    <property type="match status" value="1"/>
</dbReference>
<accession>A0A4S2L324</accession>
<dbReference type="SUPFAM" id="SSF55666">
    <property type="entry name" value="Ribonuclease PH domain 2-like"/>
    <property type="match status" value="1"/>
</dbReference>
<dbReference type="GO" id="GO:0000177">
    <property type="term" value="C:cytoplasmic exosome (RNase complex)"/>
    <property type="evidence" value="ECO:0007669"/>
    <property type="project" value="TreeGrafter"/>
</dbReference>
<evidence type="ECO:0000313" key="10">
    <source>
        <dbReference type="EMBL" id="TGZ57001.1"/>
    </source>
</evidence>
<dbReference type="InterPro" id="IPR001247">
    <property type="entry name" value="ExoRNase_PH_dom1"/>
</dbReference>
<dbReference type="InterPro" id="IPR027408">
    <property type="entry name" value="PNPase/RNase_PH_dom_sf"/>
</dbReference>
<dbReference type="SUPFAM" id="SSF54211">
    <property type="entry name" value="Ribosomal protein S5 domain 2-like"/>
    <property type="match status" value="1"/>
</dbReference>
<comment type="caution">
    <text evidence="10">The sequence shown here is derived from an EMBL/GenBank/DDBJ whole genome shotgun (WGS) entry which is preliminary data.</text>
</comment>
<dbReference type="GO" id="GO:0003723">
    <property type="term" value="F:RNA binding"/>
    <property type="evidence" value="ECO:0007669"/>
    <property type="project" value="TreeGrafter"/>
</dbReference>
<evidence type="ECO:0000256" key="1">
    <source>
        <dbReference type="ARBA" id="ARBA00004496"/>
    </source>
</evidence>
<protein>
    <recommendedName>
        <fullName evidence="8">Putative exosome complex component RRP41</fullName>
    </recommendedName>
</protein>
<dbReference type="Gene3D" id="3.30.230.70">
    <property type="entry name" value="GHMP Kinase, N-terminal domain"/>
    <property type="match status" value="1"/>
</dbReference>
<dbReference type="PANTHER" id="PTHR11953:SF0">
    <property type="entry name" value="EXOSOME COMPLEX COMPONENT RRP41"/>
    <property type="match status" value="1"/>
</dbReference>
<evidence type="ECO:0000259" key="9">
    <source>
        <dbReference type="Pfam" id="PF01138"/>
    </source>
</evidence>
<keyword evidence="4" id="KW-0963">Cytoplasm</keyword>
<dbReference type="Pfam" id="PF01138">
    <property type="entry name" value="RNase_PH"/>
    <property type="match status" value="1"/>
</dbReference>
<keyword evidence="10" id="KW-0378">Hydrolase</keyword>
<name>A0A4S2L324_9HYME</name>
<dbReference type="GO" id="GO:0071028">
    <property type="term" value="P:nuclear mRNA surveillance"/>
    <property type="evidence" value="ECO:0007669"/>
    <property type="project" value="TreeGrafter"/>
</dbReference>
<feature type="domain" description="Exoribonuclease phosphorolytic" evidence="9">
    <location>
        <begin position="59"/>
        <end position="191"/>
    </location>
</feature>
<comment type="similarity">
    <text evidence="3">Belongs to the RNase PH family.</text>
</comment>
<dbReference type="Proteomes" id="UP000310200">
    <property type="component" value="Unassembled WGS sequence"/>
</dbReference>
<dbReference type="InterPro" id="IPR050080">
    <property type="entry name" value="RNase_PH"/>
</dbReference>
<dbReference type="InterPro" id="IPR020568">
    <property type="entry name" value="Ribosomal_Su5_D2-typ_SF"/>
</dbReference>
<evidence type="ECO:0000256" key="8">
    <source>
        <dbReference type="ARBA" id="ARBA00073078"/>
    </source>
</evidence>
<evidence type="ECO:0000256" key="7">
    <source>
        <dbReference type="ARBA" id="ARBA00062379"/>
    </source>
</evidence>
<evidence type="ECO:0000256" key="6">
    <source>
        <dbReference type="ARBA" id="ARBA00058393"/>
    </source>
</evidence>
<dbReference type="STRING" id="300112.A0A4S2L324"/>
<evidence type="ECO:0000256" key="3">
    <source>
        <dbReference type="ARBA" id="ARBA00006678"/>
    </source>
</evidence>
<gene>
    <name evidence="10" type="ORF">DBV15_10449</name>
</gene>
<organism evidence="10 11">
    <name type="scientific">Temnothorax longispinosus</name>
    <dbReference type="NCBI Taxonomy" id="300112"/>
    <lineage>
        <taxon>Eukaryota</taxon>
        <taxon>Metazoa</taxon>
        <taxon>Ecdysozoa</taxon>
        <taxon>Arthropoda</taxon>
        <taxon>Hexapoda</taxon>
        <taxon>Insecta</taxon>
        <taxon>Pterygota</taxon>
        <taxon>Neoptera</taxon>
        <taxon>Endopterygota</taxon>
        <taxon>Hymenoptera</taxon>
        <taxon>Apocrita</taxon>
        <taxon>Aculeata</taxon>
        <taxon>Formicoidea</taxon>
        <taxon>Formicidae</taxon>
        <taxon>Myrmicinae</taxon>
        <taxon>Temnothorax</taxon>
    </lineage>
</organism>
<keyword evidence="11" id="KW-1185">Reference proteome</keyword>
<evidence type="ECO:0000256" key="4">
    <source>
        <dbReference type="ARBA" id="ARBA00022490"/>
    </source>
</evidence>
<sequence length="310" mass="34129">MNLEIFRYGPKMVLNSKITPWCSPNSYVEKEAERKASTVRGTMEPDQGGLRVDGRRALELRQIRMRMGVFGQADGSAYIEHGNTKVLATVYGPHQPRSSASRSSTKAIINCQYSMAVFSFTSGERKRRPRGDWKSQERSVQLRHAMEAIIHLELYPRSQIDVFVEVLQVDGSDYCASVNAATLALIDAGIPIKNYAIGCTVTLVNKLSTEDEDKTLATGVLDANFVEECSPGVTLSVVALPGTNNEIEVDGNGLIVIAHGAGQRLHLSRLEALKQRALQGCQDVKNILDRGVRHHLTANLLPSFLHNSLD</sequence>
<evidence type="ECO:0000256" key="5">
    <source>
        <dbReference type="ARBA" id="ARBA00022835"/>
    </source>
</evidence>
<dbReference type="GO" id="GO:0005730">
    <property type="term" value="C:nucleolus"/>
    <property type="evidence" value="ECO:0007669"/>
    <property type="project" value="UniProtKB-SubCell"/>
</dbReference>
<comment type="subunit">
    <text evidence="7">Component of the RNA exosome complex.</text>
</comment>